<keyword evidence="2" id="KW-1185">Reference proteome</keyword>
<evidence type="ECO:0000313" key="1">
    <source>
        <dbReference type="EMBL" id="RCW65214.1"/>
    </source>
</evidence>
<name>A0A368XGS2_9BURK</name>
<dbReference type="AlphaFoldDB" id="A0A368XGS2"/>
<dbReference type="SUPFAM" id="SSF51621">
    <property type="entry name" value="Phosphoenolpyruvate/pyruvate domain"/>
    <property type="match status" value="1"/>
</dbReference>
<dbReference type="GO" id="GO:0003824">
    <property type="term" value="F:catalytic activity"/>
    <property type="evidence" value="ECO:0007669"/>
    <property type="project" value="InterPro"/>
</dbReference>
<protein>
    <submittedName>
        <fullName evidence="1">Uncharacterized protein</fullName>
    </submittedName>
</protein>
<dbReference type="InterPro" id="IPR015813">
    <property type="entry name" value="Pyrv/PenolPyrv_kinase-like_dom"/>
</dbReference>
<comment type="caution">
    <text evidence="1">The sequence shown here is derived from an EMBL/GenBank/DDBJ whole genome shotgun (WGS) entry which is preliminary data.</text>
</comment>
<dbReference type="RefSeq" id="WP_211333138.1">
    <property type="nucleotide sequence ID" value="NZ_QPJK01000013.1"/>
</dbReference>
<sequence length="62" mass="6289">MGGATNAFKSALAQPQALIGLWLGLADPYTAELCATAGARALAGLSVRWGPIVKQIGFTADS</sequence>
<reference evidence="1 2" key="1">
    <citation type="submission" date="2018-07" db="EMBL/GenBank/DDBJ databases">
        <title>Genomic Encyclopedia of Type Strains, Phase IV (KMG-IV): sequencing the most valuable type-strain genomes for metagenomic binning, comparative biology and taxonomic classification.</title>
        <authorList>
            <person name="Goeker M."/>
        </authorList>
    </citation>
    <scope>NUCLEOTIDE SEQUENCE [LARGE SCALE GENOMIC DNA]</scope>
    <source>
        <strain evidence="1 2">DSM 21634</strain>
    </source>
</reference>
<dbReference type="EMBL" id="QPJK01000013">
    <property type="protein sequence ID" value="RCW65214.1"/>
    <property type="molecule type" value="Genomic_DNA"/>
</dbReference>
<gene>
    <name evidence="1" type="ORF">DES41_113138</name>
</gene>
<accession>A0A368XGS2</accession>
<evidence type="ECO:0000313" key="2">
    <source>
        <dbReference type="Proteomes" id="UP000252884"/>
    </source>
</evidence>
<organism evidence="1 2">
    <name type="scientific">Pseudorhodoferax soli</name>
    <dbReference type="NCBI Taxonomy" id="545864"/>
    <lineage>
        <taxon>Bacteria</taxon>
        <taxon>Pseudomonadati</taxon>
        <taxon>Pseudomonadota</taxon>
        <taxon>Betaproteobacteria</taxon>
        <taxon>Burkholderiales</taxon>
        <taxon>Comamonadaceae</taxon>
    </lineage>
</organism>
<proteinExistence type="predicted"/>
<dbReference type="Proteomes" id="UP000252884">
    <property type="component" value="Unassembled WGS sequence"/>
</dbReference>